<sequence>MLFFEDFAVSQRKSYAVGTGLFIVLGFAALAYLATQTTSVVNSHQGASYTVDAQFANVGQLKERAPVKVAGVRVGQVESITLEAGKDVADVKLSIDKKFNQIPTDSTAVIYTSGLLGDQYVGLQFGTAKNYLANGAQLVLTRSTQPLEEMLGKFFGAGGAADAIGGSYKVTAHFTNIGALTVGAPVKMAGVAIGSVSDVKADPVKLDATVTMSINNRYNQIPDDSAAAIFTSGLIGSQYVAIQPGGSPNSLKEGDQLVLTQSAMQLEDLIGKFLVSGSSSGSNNAGGNGNGSSNQPAGKH</sequence>
<gene>
    <name evidence="4" type="ORF">GCM10010981_10280</name>
</gene>
<keyword evidence="2" id="KW-0472">Membrane</keyword>
<evidence type="ECO:0000256" key="1">
    <source>
        <dbReference type="SAM" id="MobiDB-lite"/>
    </source>
</evidence>
<evidence type="ECO:0000256" key="2">
    <source>
        <dbReference type="SAM" id="Phobius"/>
    </source>
</evidence>
<reference evidence="5" key="1">
    <citation type="journal article" date="2019" name="Int. J. Syst. Evol. Microbiol.">
        <title>The Global Catalogue of Microorganisms (GCM) 10K type strain sequencing project: providing services to taxonomists for standard genome sequencing and annotation.</title>
        <authorList>
            <consortium name="The Broad Institute Genomics Platform"/>
            <consortium name="The Broad Institute Genome Sequencing Center for Infectious Disease"/>
            <person name="Wu L."/>
            <person name="Ma J."/>
        </authorList>
    </citation>
    <scope>NUCLEOTIDE SEQUENCE [LARGE SCALE GENOMIC DNA]</scope>
    <source>
        <strain evidence="5">CGMCC 1.15439</strain>
    </source>
</reference>
<protein>
    <recommendedName>
        <fullName evidence="3">Mce/MlaD domain-containing protein</fullName>
    </recommendedName>
</protein>
<feature type="region of interest" description="Disordered" evidence="1">
    <location>
        <begin position="280"/>
        <end position="300"/>
    </location>
</feature>
<organism evidence="4 5">
    <name type="scientific">Dyella nitratireducens</name>
    <dbReference type="NCBI Taxonomy" id="1849580"/>
    <lineage>
        <taxon>Bacteria</taxon>
        <taxon>Pseudomonadati</taxon>
        <taxon>Pseudomonadota</taxon>
        <taxon>Gammaproteobacteria</taxon>
        <taxon>Lysobacterales</taxon>
        <taxon>Rhodanobacteraceae</taxon>
        <taxon>Dyella</taxon>
    </lineage>
</organism>
<dbReference type="InterPro" id="IPR030970">
    <property type="entry name" value="ABC_MlaD"/>
</dbReference>
<keyword evidence="2" id="KW-0812">Transmembrane</keyword>
<feature type="domain" description="Mce/MlaD" evidence="3">
    <location>
        <begin position="167"/>
        <end position="245"/>
    </location>
</feature>
<comment type="caution">
    <text evidence="4">The sequence shown here is derived from an EMBL/GenBank/DDBJ whole genome shotgun (WGS) entry which is preliminary data.</text>
</comment>
<dbReference type="PANTHER" id="PTHR33371">
    <property type="entry name" value="INTERMEMBRANE PHOSPHOLIPID TRANSPORT SYSTEM BINDING PROTEIN MLAD-RELATED"/>
    <property type="match status" value="1"/>
</dbReference>
<proteinExistence type="predicted"/>
<dbReference type="PANTHER" id="PTHR33371:SF4">
    <property type="entry name" value="INTERMEMBRANE PHOSPHOLIPID TRANSPORT SYSTEM BINDING PROTEIN MLAD"/>
    <property type="match status" value="1"/>
</dbReference>
<evidence type="ECO:0000313" key="4">
    <source>
        <dbReference type="EMBL" id="GGA23867.1"/>
    </source>
</evidence>
<dbReference type="Proteomes" id="UP000620046">
    <property type="component" value="Unassembled WGS sequence"/>
</dbReference>
<dbReference type="NCBIfam" id="TIGR04430">
    <property type="entry name" value="OM_asym_MlaD"/>
    <property type="match status" value="2"/>
</dbReference>
<keyword evidence="2" id="KW-1133">Transmembrane helix</keyword>
<dbReference type="EMBL" id="BMJA01000001">
    <property type="protein sequence ID" value="GGA23867.1"/>
    <property type="molecule type" value="Genomic_DNA"/>
</dbReference>
<dbReference type="InterPro" id="IPR003399">
    <property type="entry name" value="Mce/MlaD"/>
</dbReference>
<feature type="domain" description="Mce/MlaD" evidence="3">
    <location>
        <begin position="48"/>
        <end position="126"/>
    </location>
</feature>
<dbReference type="Pfam" id="PF02470">
    <property type="entry name" value="MlaD"/>
    <property type="match status" value="2"/>
</dbReference>
<accession>A0ABQ1FNE7</accession>
<name>A0ABQ1FNE7_9GAMM</name>
<evidence type="ECO:0000259" key="3">
    <source>
        <dbReference type="Pfam" id="PF02470"/>
    </source>
</evidence>
<evidence type="ECO:0000313" key="5">
    <source>
        <dbReference type="Proteomes" id="UP000620046"/>
    </source>
</evidence>
<keyword evidence="5" id="KW-1185">Reference proteome</keyword>
<feature type="transmembrane region" description="Helical" evidence="2">
    <location>
        <begin position="15"/>
        <end position="34"/>
    </location>
</feature>
<dbReference type="InterPro" id="IPR052336">
    <property type="entry name" value="MlaD_Phospholipid_Transporter"/>
</dbReference>